<dbReference type="InterPro" id="IPR028082">
    <property type="entry name" value="Peripla_BP_I"/>
</dbReference>
<evidence type="ECO:0000313" key="6">
    <source>
        <dbReference type="EMBL" id="MBC5681443.1"/>
    </source>
</evidence>
<gene>
    <name evidence="6" type="ORF">H8S01_10780</name>
</gene>
<feature type="domain" description="HTH lacI-type" evidence="5">
    <location>
        <begin position="2"/>
        <end position="56"/>
    </location>
</feature>
<keyword evidence="7" id="KW-1185">Reference proteome</keyword>
<dbReference type="Gene3D" id="1.10.260.40">
    <property type="entry name" value="lambda repressor-like DNA-binding domains"/>
    <property type="match status" value="1"/>
</dbReference>
<keyword evidence="3 6" id="KW-0238">DNA-binding</keyword>
<dbReference type="InterPro" id="IPR000843">
    <property type="entry name" value="HTH_LacI"/>
</dbReference>
<accession>A0ABR7G1Y4</accession>
<evidence type="ECO:0000256" key="3">
    <source>
        <dbReference type="ARBA" id="ARBA00023125"/>
    </source>
</evidence>
<name>A0ABR7G1Y4_9FIRM</name>
<evidence type="ECO:0000259" key="5">
    <source>
        <dbReference type="PROSITE" id="PS50932"/>
    </source>
</evidence>
<comment type="caution">
    <text evidence="6">The sequence shown here is derived from an EMBL/GenBank/DDBJ whole genome shotgun (WGS) entry which is preliminary data.</text>
</comment>
<dbReference type="GO" id="GO:0003677">
    <property type="term" value="F:DNA binding"/>
    <property type="evidence" value="ECO:0007669"/>
    <property type="project" value="UniProtKB-KW"/>
</dbReference>
<dbReference type="Gene3D" id="3.40.50.2300">
    <property type="match status" value="2"/>
</dbReference>
<dbReference type="PANTHER" id="PTHR30146">
    <property type="entry name" value="LACI-RELATED TRANSCRIPTIONAL REPRESSOR"/>
    <property type="match status" value="1"/>
</dbReference>
<dbReference type="Pfam" id="PF00356">
    <property type="entry name" value="LacI"/>
    <property type="match status" value="1"/>
</dbReference>
<keyword evidence="4" id="KW-0804">Transcription</keyword>
<evidence type="ECO:0000256" key="2">
    <source>
        <dbReference type="ARBA" id="ARBA00023015"/>
    </source>
</evidence>
<dbReference type="RefSeq" id="WP_186837201.1">
    <property type="nucleotide sequence ID" value="NZ_JACOPD010000007.1"/>
</dbReference>
<dbReference type="Proteomes" id="UP000628463">
    <property type="component" value="Unassembled WGS sequence"/>
</dbReference>
<reference evidence="6 7" key="1">
    <citation type="submission" date="2020-08" db="EMBL/GenBank/DDBJ databases">
        <title>Genome public.</title>
        <authorList>
            <person name="Liu C."/>
            <person name="Sun Q."/>
        </authorList>
    </citation>
    <scope>NUCLEOTIDE SEQUENCE [LARGE SCALE GENOMIC DNA]</scope>
    <source>
        <strain evidence="6 7">NSJ-43</strain>
    </source>
</reference>
<dbReference type="SUPFAM" id="SSF47413">
    <property type="entry name" value="lambda repressor-like DNA-binding domains"/>
    <property type="match status" value="1"/>
</dbReference>
<dbReference type="PROSITE" id="PS50932">
    <property type="entry name" value="HTH_LACI_2"/>
    <property type="match status" value="1"/>
</dbReference>
<evidence type="ECO:0000256" key="1">
    <source>
        <dbReference type="ARBA" id="ARBA00022491"/>
    </source>
</evidence>
<dbReference type="InterPro" id="IPR046335">
    <property type="entry name" value="LacI/GalR-like_sensor"/>
</dbReference>
<dbReference type="Pfam" id="PF13377">
    <property type="entry name" value="Peripla_BP_3"/>
    <property type="match status" value="1"/>
</dbReference>
<dbReference type="EMBL" id="JACOPD010000007">
    <property type="protein sequence ID" value="MBC5681443.1"/>
    <property type="molecule type" value="Genomic_DNA"/>
</dbReference>
<evidence type="ECO:0000256" key="4">
    <source>
        <dbReference type="ARBA" id="ARBA00023163"/>
    </source>
</evidence>
<keyword evidence="2" id="KW-0805">Transcription regulation</keyword>
<dbReference type="CDD" id="cd01392">
    <property type="entry name" value="HTH_LacI"/>
    <property type="match status" value="1"/>
</dbReference>
<dbReference type="PANTHER" id="PTHR30146:SF148">
    <property type="entry name" value="HTH-TYPE TRANSCRIPTIONAL REPRESSOR PURR-RELATED"/>
    <property type="match status" value="1"/>
</dbReference>
<dbReference type="CDD" id="cd06267">
    <property type="entry name" value="PBP1_LacI_sugar_binding-like"/>
    <property type="match status" value="1"/>
</dbReference>
<dbReference type="InterPro" id="IPR010982">
    <property type="entry name" value="Lambda_DNA-bd_dom_sf"/>
</dbReference>
<proteinExistence type="predicted"/>
<evidence type="ECO:0000313" key="7">
    <source>
        <dbReference type="Proteomes" id="UP000628463"/>
    </source>
</evidence>
<protein>
    <submittedName>
        <fullName evidence="6">LacI family DNA-binding transcriptional regulator</fullName>
    </submittedName>
</protein>
<organism evidence="6 7">
    <name type="scientific">Lachnospira hominis</name>
    <name type="common">ex Liu et al. 2021</name>
    <dbReference type="NCBI Taxonomy" id="2763051"/>
    <lineage>
        <taxon>Bacteria</taxon>
        <taxon>Bacillati</taxon>
        <taxon>Bacillota</taxon>
        <taxon>Clostridia</taxon>
        <taxon>Lachnospirales</taxon>
        <taxon>Lachnospiraceae</taxon>
        <taxon>Lachnospira</taxon>
    </lineage>
</organism>
<dbReference type="SMART" id="SM00354">
    <property type="entry name" value="HTH_LACI"/>
    <property type="match status" value="1"/>
</dbReference>
<sequence>MVSMRDIAEKCSVSVATVSKALNNHSDISEETRKKIRQTASDMGYYPNSAARALKTNRSYNIGVLMNDRAHSGLTHEYFSAVLEGVKVESESRGYDITFINTHNRKMTYYEHCKYRNLDGVVIACADFEEPEVQEVVNGAIPSVTIDYIFNNCTSVSSDNVKGMRELVQYVYKMGHRKIAYIHGESNSEVTKERLASFYMTLEELDVDVPDEYVKSSEYLNAVKAEKLTNELLNMTDAPTCIFYPDDLSYSGGFNAIKSRGLKVPDDISMVGYDGIKLSQILNPKLTTVEQQSRKIGMLAARELITCVENPKTALVKRVVVDGRLLEGETVKDIRQK</sequence>
<dbReference type="SUPFAM" id="SSF53822">
    <property type="entry name" value="Periplasmic binding protein-like I"/>
    <property type="match status" value="1"/>
</dbReference>
<keyword evidence="1" id="KW-0678">Repressor</keyword>